<feature type="compositionally biased region" description="Basic and acidic residues" evidence="1">
    <location>
        <begin position="74"/>
        <end position="102"/>
    </location>
</feature>
<dbReference type="Proteomes" id="UP000030106">
    <property type="component" value="Unassembled WGS sequence"/>
</dbReference>
<organism evidence="3 4">
    <name type="scientific">Beauveria bassiana D1-5</name>
    <dbReference type="NCBI Taxonomy" id="1245745"/>
    <lineage>
        <taxon>Eukaryota</taxon>
        <taxon>Fungi</taxon>
        <taxon>Dikarya</taxon>
        <taxon>Ascomycota</taxon>
        <taxon>Pezizomycotina</taxon>
        <taxon>Sordariomycetes</taxon>
        <taxon>Hypocreomycetidae</taxon>
        <taxon>Hypocreales</taxon>
        <taxon>Cordycipitaceae</taxon>
        <taxon>Beauveria</taxon>
    </lineage>
</organism>
<feature type="region of interest" description="Disordered" evidence="1">
    <location>
        <begin position="15"/>
        <end position="125"/>
    </location>
</feature>
<evidence type="ECO:0000259" key="2">
    <source>
        <dbReference type="Pfam" id="PF20516"/>
    </source>
</evidence>
<evidence type="ECO:0000313" key="4">
    <source>
        <dbReference type="Proteomes" id="UP000030106"/>
    </source>
</evidence>
<dbReference type="EMBL" id="ANFO01001170">
    <property type="protein sequence ID" value="KGQ03753.1"/>
    <property type="molecule type" value="Genomic_DNA"/>
</dbReference>
<comment type="caution">
    <text evidence="3">The sequence shown here is derived from an EMBL/GenBank/DDBJ whole genome shotgun (WGS) entry which is preliminary data.</text>
</comment>
<accession>A0A0A2V8D5</accession>
<feature type="compositionally biased region" description="Basic and acidic residues" evidence="1">
    <location>
        <begin position="28"/>
        <end position="37"/>
    </location>
</feature>
<protein>
    <recommendedName>
        <fullName evidence="2">PD-(D/E)XK nuclease-like domain-containing protein</fullName>
    </recommendedName>
</protein>
<gene>
    <name evidence="3" type="ORF">BBAD15_g11010</name>
</gene>
<dbReference type="STRING" id="1245745.A0A0A2V8D5"/>
<proteinExistence type="predicted"/>
<feature type="compositionally biased region" description="Low complexity" evidence="1">
    <location>
        <begin position="44"/>
        <end position="57"/>
    </location>
</feature>
<evidence type="ECO:0000256" key="1">
    <source>
        <dbReference type="SAM" id="MobiDB-lite"/>
    </source>
</evidence>
<reference evidence="3 4" key="1">
    <citation type="submission" date="2012-10" db="EMBL/GenBank/DDBJ databases">
        <title>Genome sequencing and analysis of entomopathogenic fungi Beauveria bassiana D1-5.</title>
        <authorList>
            <person name="Li Q."/>
            <person name="Wang L."/>
            <person name="Zhang Z."/>
            <person name="Wang Q."/>
            <person name="Ren J."/>
            <person name="Wang M."/>
            <person name="Xu W."/>
            <person name="Wang J."/>
            <person name="Lu Y."/>
            <person name="Du Q."/>
            <person name="Sun Z."/>
        </authorList>
    </citation>
    <scope>NUCLEOTIDE SEQUENCE [LARGE SCALE GENOMIC DNA]</scope>
    <source>
        <strain evidence="3 4">D1-5</strain>
    </source>
</reference>
<name>A0A0A2V8D5_BEABA</name>
<dbReference type="HOGENOM" id="CLU_027219_0_3_1"/>
<dbReference type="Pfam" id="PF20516">
    <property type="entry name" value="PDDEXK_12"/>
    <property type="match status" value="1"/>
</dbReference>
<feature type="domain" description="PD-(D/E)XK nuclease-like" evidence="2">
    <location>
        <begin position="173"/>
        <end position="439"/>
    </location>
</feature>
<evidence type="ECO:0000313" key="3">
    <source>
        <dbReference type="EMBL" id="KGQ03753.1"/>
    </source>
</evidence>
<dbReference type="InterPro" id="IPR046797">
    <property type="entry name" value="PDDEXK_12"/>
</dbReference>
<dbReference type="AlphaFoldDB" id="A0A0A2V8D5"/>
<sequence>MCDMRSDDIQCWLDATSDAVSPEPAPRTAHDGAPDNRAKRRRLNNPPSLRLTPPSSNRNHDRGHTLAMASSGKRQLDDDTPRAKRIQTSDRSSHGRLSERSSSRARSGRSSPLKKTLRVLEHDPNGLEMRPLESLDEIPDALMALFLDVQAFANGSGIVSTEARVALADASSADARNFLWTTSGSDLWTDDPAVYTPRPEDVLNIKADTLECSRKRHIEANWNMEVHRDMLCMAFRHYPAAQRYKQLVNFTGATTAAIMPEYGHHTASKKVDFCVYAEPKNDATLTDTYWLAADRMRKALPEEVLNFTDFEALDGRFIGLSIETKKPSEGLELSQLQLGVWEMARWRFLRRLAAGFDDENEDIFSAAETRAARAARLPAFLPGLIVQGDAWYFVATTAEGNRTVLWQKLFIGSSANTRGIYQIVRILQYLGKWVSDVYWPCVRRMLEEAE</sequence>